<dbReference type="Pfam" id="PF05970">
    <property type="entry name" value="PIF1"/>
    <property type="match status" value="1"/>
</dbReference>
<feature type="domain" description="DNA helicase Pif1-like DEAD-box helicase" evidence="2">
    <location>
        <begin position="193"/>
        <end position="259"/>
    </location>
</feature>
<keyword evidence="1" id="KW-0547">Nucleotide-binding</keyword>
<comment type="caution">
    <text evidence="3">The sequence shown here is derived from an EMBL/GenBank/DDBJ whole genome shotgun (WGS) entry which is preliminary data.</text>
</comment>
<evidence type="ECO:0000313" key="3">
    <source>
        <dbReference type="EMBL" id="GMF48366.1"/>
    </source>
</evidence>
<dbReference type="InterPro" id="IPR010285">
    <property type="entry name" value="DNA_helicase_pif1-like_DEAD"/>
</dbReference>
<dbReference type="PANTHER" id="PTHR10492:SF57">
    <property type="entry name" value="ATP-DEPENDENT DNA HELICASE"/>
    <property type="match status" value="1"/>
</dbReference>
<evidence type="ECO:0000259" key="2">
    <source>
        <dbReference type="Pfam" id="PF05970"/>
    </source>
</evidence>
<reference evidence="3" key="1">
    <citation type="submission" date="2023-04" db="EMBL/GenBank/DDBJ databases">
        <title>Phytophthora fragariaefolia NBRC 109709.</title>
        <authorList>
            <person name="Ichikawa N."/>
            <person name="Sato H."/>
            <person name="Tonouchi N."/>
        </authorList>
    </citation>
    <scope>NUCLEOTIDE SEQUENCE</scope>
    <source>
        <strain evidence="3">NBRC 109709</strain>
    </source>
</reference>
<comment type="catalytic activity">
    <reaction evidence="1">
        <text>ATP + H2O = ADP + phosphate + H(+)</text>
        <dbReference type="Rhea" id="RHEA:13065"/>
        <dbReference type="ChEBI" id="CHEBI:15377"/>
        <dbReference type="ChEBI" id="CHEBI:15378"/>
        <dbReference type="ChEBI" id="CHEBI:30616"/>
        <dbReference type="ChEBI" id="CHEBI:43474"/>
        <dbReference type="ChEBI" id="CHEBI:456216"/>
        <dbReference type="EC" id="5.6.2.3"/>
    </reaction>
</comment>
<dbReference type="SUPFAM" id="SSF52540">
    <property type="entry name" value="P-loop containing nucleoside triphosphate hydrolases"/>
    <property type="match status" value="2"/>
</dbReference>
<evidence type="ECO:0000256" key="1">
    <source>
        <dbReference type="RuleBase" id="RU363044"/>
    </source>
</evidence>
<dbReference type="Proteomes" id="UP001165121">
    <property type="component" value="Unassembled WGS sequence"/>
</dbReference>
<dbReference type="GO" id="GO:0043139">
    <property type="term" value="F:5'-3' DNA helicase activity"/>
    <property type="evidence" value="ECO:0007669"/>
    <property type="project" value="UniProtKB-EC"/>
</dbReference>
<proteinExistence type="inferred from homology"/>
<keyword evidence="1" id="KW-0067">ATP-binding</keyword>
<dbReference type="GO" id="GO:0016787">
    <property type="term" value="F:hydrolase activity"/>
    <property type="evidence" value="ECO:0007669"/>
    <property type="project" value="UniProtKB-KW"/>
</dbReference>
<name>A0A9W6XZ94_9STRA</name>
<keyword evidence="1" id="KW-0234">DNA repair</keyword>
<dbReference type="OrthoDB" id="105827at2759"/>
<keyword evidence="1" id="KW-0347">Helicase</keyword>
<dbReference type="GO" id="GO:0006281">
    <property type="term" value="P:DNA repair"/>
    <property type="evidence" value="ECO:0007669"/>
    <property type="project" value="UniProtKB-KW"/>
</dbReference>
<keyword evidence="1" id="KW-0227">DNA damage</keyword>
<gene>
    <name evidence="3" type="ORF">Pfra01_001866300</name>
</gene>
<organism evidence="3 4">
    <name type="scientific">Phytophthora fragariaefolia</name>
    <dbReference type="NCBI Taxonomy" id="1490495"/>
    <lineage>
        <taxon>Eukaryota</taxon>
        <taxon>Sar</taxon>
        <taxon>Stramenopiles</taxon>
        <taxon>Oomycota</taxon>
        <taxon>Peronosporomycetes</taxon>
        <taxon>Peronosporales</taxon>
        <taxon>Peronosporaceae</taxon>
        <taxon>Phytophthora</taxon>
    </lineage>
</organism>
<comment type="similarity">
    <text evidence="1">Belongs to the helicase family.</text>
</comment>
<keyword evidence="1" id="KW-0233">DNA recombination</keyword>
<sequence>MERFYLRVLLCHHKGPQSFEHLRTVDGATYETYRQAALRLGFLKDDAEWISCMGEVAAFRMPYQLCQLFTTILVYSQVTEVRQLWERFYDDLSQSFAHRYRALLGQEKEDIIKFKTLKSLNDLLQISGYAVVDFDLPQLPIVDQEDQMNEGQRAIFDDIIQAANDPDQDNKLFFIDGSRGTGKSTLLRHILAKIVPLVVRGTPAEIIDACLKSLTLWEHFKQLHLTENMRVRSAENNSTVAELGAFSEFLLQVGEGRHEVNRSIGRDFVKIPQDILIDNNDDDREESEDEEIRPGIVPRGLKKIIDVMYADINDPDIATDDYFVYRTILTTTNTVVHRINEAVSKRLSETPAFPILSTPETVSSCPSICHDTINKAQGQTVQNLGLYLATPGFSHGQLYVALSRVNSKSKLKALIEYPELEESDGVCTDTIVYRQIFDTN</sequence>
<dbReference type="Gene3D" id="3.40.50.300">
    <property type="entry name" value="P-loop containing nucleotide triphosphate hydrolases"/>
    <property type="match status" value="1"/>
</dbReference>
<dbReference type="AlphaFoldDB" id="A0A9W6XZ94"/>
<dbReference type="InterPro" id="IPR027417">
    <property type="entry name" value="P-loop_NTPase"/>
</dbReference>
<dbReference type="GO" id="GO:0000723">
    <property type="term" value="P:telomere maintenance"/>
    <property type="evidence" value="ECO:0007669"/>
    <property type="project" value="InterPro"/>
</dbReference>
<keyword evidence="1" id="KW-0378">Hydrolase</keyword>
<comment type="cofactor">
    <cofactor evidence="1">
        <name>Mg(2+)</name>
        <dbReference type="ChEBI" id="CHEBI:18420"/>
    </cofactor>
</comment>
<dbReference type="GO" id="GO:0005524">
    <property type="term" value="F:ATP binding"/>
    <property type="evidence" value="ECO:0007669"/>
    <property type="project" value="UniProtKB-KW"/>
</dbReference>
<protein>
    <recommendedName>
        <fullName evidence="1">ATP-dependent DNA helicase</fullName>
        <ecNumber evidence="1">5.6.2.3</ecNumber>
    </recommendedName>
</protein>
<accession>A0A9W6XZ94</accession>
<evidence type="ECO:0000313" key="4">
    <source>
        <dbReference type="Proteomes" id="UP001165121"/>
    </source>
</evidence>
<dbReference type="EMBL" id="BSXT01002321">
    <property type="protein sequence ID" value="GMF48366.1"/>
    <property type="molecule type" value="Genomic_DNA"/>
</dbReference>
<dbReference type="PANTHER" id="PTHR10492">
    <property type="match status" value="1"/>
</dbReference>
<keyword evidence="4" id="KW-1185">Reference proteome</keyword>
<dbReference type="GO" id="GO:0006310">
    <property type="term" value="P:DNA recombination"/>
    <property type="evidence" value="ECO:0007669"/>
    <property type="project" value="UniProtKB-KW"/>
</dbReference>
<dbReference type="EC" id="5.6.2.3" evidence="1"/>